<proteinExistence type="inferred from homology"/>
<dbReference type="GO" id="GO:0045893">
    <property type="term" value="P:positive regulation of DNA-templated transcription"/>
    <property type="evidence" value="ECO:0007669"/>
    <property type="project" value="InterPro"/>
</dbReference>
<reference evidence="1" key="1">
    <citation type="submission" date="2020-05" db="EMBL/GenBank/DDBJ databases">
        <authorList>
            <person name="Chiriac C."/>
            <person name="Salcher M."/>
            <person name="Ghai R."/>
            <person name="Kavagutti S V."/>
        </authorList>
    </citation>
    <scope>NUCLEOTIDE SEQUENCE</scope>
</reference>
<dbReference type="EMBL" id="CAEZWW010000067">
    <property type="protein sequence ID" value="CAB4672284.1"/>
    <property type="molecule type" value="Genomic_DNA"/>
</dbReference>
<dbReference type="HAMAP" id="MF_01483">
    <property type="entry name" value="RbpA"/>
    <property type="match status" value="1"/>
</dbReference>
<dbReference type="GO" id="GO:0001000">
    <property type="term" value="F:bacterial-type RNA polymerase core enzyme binding"/>
    <property type="evidence" value="ECO:0007669"/>
    <property type="project" value="InterPro"/>
</dbReference>
<accession>A0A6J6MHD8</accession>
<dbReference type="EMBL" id="CAEZZA010000016">
    <property type="protein sequence ID" value="CAB4738902.1"/>
    <property type="molecule type" value="Genomic_DNA"/>
</dbReference>
<evidence type="ECO:0000313" key="1">
    <source>
        <dbReference type="EMBL" id="CAB4672284.1"/>
    </source>
</evidence>
<gene>
    <name evidence="1" type="ORF">UFOPK2310_00682</name>
    <name evidence="2" type="ORF">UFOPK2809_00219</name>
</gene>
<sequence length="122" mass="13803">MKSATMRGTGLGAISYESERHAEAPECEVVRYACSLGHQSVIPFSVEAEEIPLTWMCRCGREAAAVNKVPKMAFVITADQRVLRTHWDMLLERRTIADLQELLAERLAVLRNQEEEEERLSA</sequence>
<name>A0A6J6MHD8_9ZZZZ</name>
<dbReference type="AlphaFoldDB" id="A0A6J6MHD8"/>
<protein>
    <submittedName>
        <fullName evidence="1">Unannotated protein</fullName>
    </submittedName>
</protein>
<dbReference type="Pfam" id="PF13397">
    <property type="entry name" value="RbpA"/>
    <property type="match status" value="1"/>
</dbReference>
<evidence type="ECO:0000313" key="2">
    <source>
        <dbReference type="EMBL" id="CAB4738902.1"/>
    </source>
</evidence>
<dbReference type="InterPro" id="IPR038638">
    <property type="entry name" value="RbpA_sf"/>
</dbReference>
<dbReference type="InterPro" id="IPR025182">
    <property type="entry name" value="RNApol-bd_RbpA"/>
</dbReference>
<dbReference type="Gene3D" id="2.20.28.270">
    <property type="entry name" value="RNA polymerase-binding protein A"/>
    <property type="match status" value="1"/>
</dbReference>
<organism evidence="1">
    <name type="scientific">freshwater metagenome</name>
    <dbReference type="NCBI Taxonomy" id="449393"/>
    <lineage>
        <taxon>unclassified sequences</taxon>
        <taxon>metagenomes</taxon>
        <taxon>ecological metagenomes</taxon>
    </lineage>
</organism>